<sequence length="188" mass="22320">MMSAMDRLHSSQHALQQRAQRDRSRAHRYCRERSQAERSEEKLFLRAESPHHQTPAQGLCVSQNRLRQIHDPIHNLLLQLHKILFVSQLPPALQLDSRRRLVDRFKKCLFNSHSDPYRLKEELSKLLQMSSDVIEMSFVPDWGLGQHDSSGDEVTYEQMQGFIEELLEQNHYYKPPRFTEDRRDSENQ</sequence>
<dbReference type="EMBL" id="OZ035829">
    <property type="protein sequence ID" value="CAL1612335.1"/>
    <property type="molecule type" value="Genomic_DNA"/>
</dbReference>
<organism evidence="2 3">
    <name type="scientific">Knipowitschia caucasica</name>
    <name type="common">Caucasian dwarf goby</name>
    <name type="synonym">Pomatoschistus caucasicus</name>
    <dbReference type="NCBI Taxonomy" id="637954"/>
    <lineage>
        <taxon>Eukaryota</taxon>
        <taxon>Metazoa</taxon>
        <taxon>Chordata</taxon>
        <taxon>Craniata</taxon>
        <taxon>Vertebrata</taxon>
        <taxon>Euteleostomi</taxon>
        <taxon>Actinopterygii</taxon>
        <taxon>Neopterygii</taxon>
        <taxon>Teleostei</taxon>
        <taxon>Neoteleostei</taxon>
        <taxon>Acanthomorphata</taxon>
        <taxon>Gobiaria</taxon>
        <taxon>Gobiiformes</taxon>
        <taxon>Gobioidei</taxon>
        <taxon>Gobiidae</taxon>
        <taxon>Gobiinae</taxon>
        <taxon>Knipowitschia</taxon>
    </lineage>
</organism>
<gene>
    <name evidence="2" type="ORF">KC01_LOCUS38660</name>
</gene>
<evidence type="ECO:0000256" key="1">
    <source>
        <dbReference type="SAM" id="MobiDB-lite"/>
    </source>
</evidence>
<dbReference type="Proteomes" id="UP001497482">
    <property type="component" value="Chromosome 7"/>
</dbReference>
<accession>A0AAV2MGL3</accession>
<keyword evidence="3" id="KW-1185">Reference proteome</keyword>
<dbReference type="AlphaFoldDB" id="A0AAV2MGL3"/>
<evidence type="ECO:0000313" key="2">
    <source>
        <dbReference type="EMBL" id="CAL1612335.1"/>
    </source>
</evidence>
<proteinExistence type="predicted"/>
<name>A0AAV2MGL3_KNICA</name>
<evidence type="ECO:0000313" key="3">
    <source>
        <dbReference type="Proteomes" id="UP001497482"/>
    </source>
</evidence>
<feature type="compositionally biased region" description="Basic and acidic residues" evidence="1">
    <location>
        <begin position="19"/>
        <end position="34"/>
    </location>
</feature>
<feature type="region of interest" description="Disordered" evidence="1">
    <location>
        <begin position="1"/>
        <end position="34"/>
    </location>
</feature>
<protein>
    <submittedName>
        <fullName evidence="2">Uncharacterized protein</fullName>
    </submittedName>
</protein>
<reference evidence="2 3" key="1">
    <citation type="submission" date="2024-04" db="EMBL/GenBank/DDBJ databases">
        <authorList>
            <person name="Waldvogel A.-M."/>
            <person name="Schoenle A."/>
        </authorList>
    </citation>
    <scope>NUCLEOTIDE SEQUENCE [LARGE SCALE GENOMIC DNA]</scope>
</reference>